<reference evidence="1 2" key="1">
    <citation type="journal article" date="2018" name="Nat. Genet.">
        <title>The Rosa genome provides new insights in the design of modern roses.</title>
        <authorList>
            <person name="Bendahmane M."/>
        </authorList>
    </citation>
    <scope>NUCLEOTIDE SEQUENCE [LARGE SCALE GENOMIC DNA]</scope>
    <source>
        <strain evidence="2">cv. Old Blush</strain>
    </source>
</reference>
<proteinExistence type="predicted"/>
<evidence type="ECO:0000313" key="2">
    <source>
        <dbReference type="Proteomes" id="UP000238479"/>
    </source>
</evidence>
<sequence>MAPTDFSGFCRDCLKEVDNMLAHTALKHGRKYCQVCDRFLEFEVKGGQFNKHFGARHSQTHTCCSKSKCVLPITPKGEVHIHVVQGLK</sequence>
<organism evidence="1 2">
    <name type="scientific">Rosa chinensis</name>
    <name type="common">China rose</name>
    <dbReference type="NCBI Taxonomy" id="74649"/>
    <lineage>
        <taxon>Eukaryota</taxon>
        <taxon>Viridiplantae</taxon>
        <taxon>Streptophyta</taxon>
        <taxon>Embryophyta</taxon>
        <taxon>Tracheophyta</taxon>
        <taxon>Spermatophyta</taxon>
        <taxon>Magnoliopsida</taxon>
        <taxon>eudicotyledons</taxon>
        <taxon>Gunneridae</taxon>
        <taxon>Pentapetalae</taxon>
        <taxon>rosids</taxon>
        <taxon>fabids</taxon>
        <taxon>Rosales</taxon>
        <taxon>Rosaceae</taxon>
        <taxon>Rosoideae</taxon>
        <taxon>Rosoideae incertae sedis</taxon>
        <taxon>Rosa</taxon>
    </lineage>
</organism>
<dbReference type="AlphaFoldDB" id="A0A2P6S9Q6"/>
<accession>A0A2P6S9Q6</accession>
<dbReference type="EMBL" id="PDCK01000039">
    <property type="protein sequence ID" value="PRQ55407.1"/>
    <property type="molecule type" value="Genomic_DNA"/>
</dbReference>
<name>A0A2P6S9Q6_ROSCH</name>
<dbReference type="Proteomes" id="UP000238479">
    <property type="component" value="Chromosome 1"/>
</dbReference>
<keyword evidence="2" id="KW-1185">Reference proteome</keyword>
<comment type="caution">
    <text evidence="1">The sequence shown here is derived from an EMBL/GenBank/DDBJ whole genome shotgun (WGS) entry which is preliminary data.</text>
</comment>
<evidence type="ECO:0000313" key="1">
    <source>
        <dbReference type="EMBL" id="PRQ55407.1"/>
    </source>
</evidence>
<gene>
    <name evidence="1" type="ORF">RchiOBHm_Chr1g0324231</name>
</gene>
<protein>
    <submittedName>
        <fullName evidence="1">Uncharacterized protein</fullName>
    </submittedName>
</protein>
<dbReference type="Gramene" id="PRQ55407">
    <property type="protein sequence ID" value="PRQ55407"/>
    <property type="gene ID" value="RchiOBHm_Chr1g0324231"/>
</dbReference>